<organism evidence="2 3">
    <name type="scientific">Methylobacterium indicum</name>
    <dbReference type="NCBI Taxonomy" id="1775910"/>
    <lineage>
        <taxon>Bacteria</taxon>
        <taxon>Pseudomonadati</taxon>
        <taxon>Pseudomonadota</taxon>
        <taxon>Alphaproteobacteria</taxon>
        <taxon>Hyphomicrobiales</taxon>
        <taxon>Methylobacteriaceae</taxon>
        <taxon>Methylobacterium</taxon>
    </lineage>
</organism>
<feature type="compositionally biased region" description="Low complexity" evidence="1">
    <location>
        <begin position="95"/>
        <end position="127"/>
    </location>
</feature>
<evidence type="ECO:0000313" key="2">
    <source>
        <dbReference type="EMBL" id="BCM82645.1"/>
    </source>
</evidence>
<proteinExistence type="predicted"/>
<dbReference type="AlphaFoldDB" id="A0A8H8WQS5"/>
<evidence type="ECO:0000313" key="3">
    <source>
        <dbReference type="Proteomes" id="UP000663508"/>
    </source>
</evidence>
<dbReference type="RefSeq" id="WP_207181795.1">
    <property type="nucleotide sequence ID" value="NZ_AP024145.1"/>
</dbReference>
<feature type="compositionally biased region" description="Low complexity" evidence="1">
    <location>
        <begin position="179"/>
        <end position="222"/>
    </location>
</feature>
<protein>
    <recommendedName>
        <fullName evidence="4">Phasin domain-containing protein</fullName>
    </recommendedName>
</protein>
<name>A0A8H8WQS5_9HYPH</name>
<sequence>MTTRRIDKTRKPPRRPPVRTAARPNGASQSVQGETGLAGTDETAPDTAAETVAVAPPATPDAAEVVAPEPAAPDSVAEQEPAAQPADAVSEETGAAASESPVEPAEASAAAADEAPAEVPAAQEPTAHSAEAHDAEAHDAEAHDAEAHDAAAQEPATQEPEPVAPQGSDEATARPQTVSSDPAPADVPAVASAAGPAPAASPDTASAASPDTASAAGASKPSGAEQEVPLAALQGFIEINGRLVAFLQGEGQAAVAFWKSAMTVRSPGDLAQLQAAEMSRAIDAAFACWTDLARRMGRLATVVPSRSRAA</sequence>
<reference evidence="2" key="1">
    <citation type="submission" date="2020-11" db="EMBL/GenBank/DDBJ databases">
        <title>Complete genome sequence of a novel pathogenic Methylobacterium strain isolated from rice in Vietnam.</title>
        <authorList>
            <person name="Lai K."/>
            <person name="Okazaki S."/>
            <person name="Higashi K."/>
            <person name="Mori H."/>
            <person name="Toyoda A."/>
            <person name="Kurokawa K."/>
        </authorList>
    </citation>
    <scope>NUCLEOTIDE SEQUENCE</scope>
    <source>
        <strain evidence="2">VL1</strain>
    </source>
</reference>
<gene>
    <name evidence="2" type="ORF">mvi_11060</name>
</gene>
<feature type="compositionally biased region" description="Basic and acidic residues" evidence="1">
    <location>
        <begin position="1"/>
        <end position="10"/>
    </location>
</feature>
<dbReference type="EMBL" id="AP024145">
    <property type="protein sequence ID" value="BCM82645.1"/>
    <property type="molecule type" value="Genomic_DNA"/>
</dbReference>
<accession>A0A8H8WQS5</accession>
<feature type="compositionally biased region" description="Low complexity" evidence="1">
    <location>
        <begin position="40"/>
        <end position="88"/>
    </location>
</feature>
<dbReference type="KEGG" id="mind:mvi_11060"/>
<feature type="compositionally biased region" description="Basic and acidic residues" evidence="1">
    <location>
        <begin position="130"/>
        <end position="151"/>
    </location>
</feature>
<feature type="region of interest" description="Disordered" evidence="1">
    <location>
        <begin position="1"/>
        <end position="222"/>
    </location>
</feature>
<evidence type="ECO:0008006" key="4">
    <source>
        <dbReference type="Google" id="ProtNLM"/>
    </source>
</evidence>
<evidence type="ECO:0000256" key="1">
    <source>
        <dbReference type="SAM" id="MobiDB-lite"/>
    </source>
</evidence>
<feature type="compositionally biased region" description="Low complexity" evidence="1">
    <location>
        <begin position="152"/>
        <end position="166"/>
    </location>
</feature>
<dbReference type="Proteomes" id="UP000663508">
    <property type="component" value="Chromosome"/>
</dbReference>